<organism evidence="1 2">
    <name type="scientific">Brachionus calyciflorus</name>
    <dbReference type="NCBI Taxonomy" id="104777"/>
    <lineage>
        <taxon>Eukaryota</taxon>
        <taxon>Metazoa</taxon>
        <taxon>Spiralia</taxon>
        <taxon>Gnathifera</taxon>
        <taxon>Rotifera</taxon>
        <taxon>Eurotatoria</taxon>
        <taxon>Monogononta</taxon>
        <taxon>Pseudotrocha</taxon>
        <taxon>Ploima</taxon>
        <taxon>Brachionidae</taxon>
        <taxon>Brachionus</taxon>
    </lineage>
</organism>
<evidence type="ECO:0000313" key="1">
    <source>
        <dbReference type="EMBL" id="CAF0975092.1"/>
    </source>
</evidence>
<name>A0A814EWV1_9BILA</name>
<evidence type="ECO:0000313" key="2">
    <source>
        <dbReference type="Proteomes" id="UP000663879"/>
    </source>
</evidence>
<sequence length="157" mass="18623">MINFNEDSNESSSTFESKIGYEWVEIETELTEEEIEKFFTNSVPKVKVNQTNQKINCFSYDPFSPKHKLIQKYLDCTVEKCEVKYKWSLCHLKNQGRIFSFNEHNHPIEEYYDNSVGLPQEIKAIIRRLVQDQSRILCQTFKINFKMTYLMQDAQAA</sequence>
<keyword evidence="2" id="KW-1185">Reference proteome</keyword>
<protein>
    <submittedName>
        <fullName evidence="1">Uncharacterized protein</fullName>
    </submittedName>
</protein>
<dbReference type="EMBL" id="CAJNOC010003264">
    <property type="protein sequence ID" value="CAF0975092.1"/>
    <property type="molecule type" value="Genomic_DNA"/>
</dbReference>
<dbReference type="Proteomes" id="UP000663879">
    <property type="component" value="Unassembled WGS sequence"/>
</dbReference>
<comment type="caution">
    <text evidence="1">The sequence shown here is derived from an EMBL/GenBank/DDBJ whole genome shotgun (WGS) entry which is preliminary data.</text>
</comment>
<dbReference type="AlphaFoldDB" id="A0A814EWV1"/>
<proteinExistence type="predicted"/>
<accession>A0A814EWV1</accession>
<gene>
    <name evidence="1" type="ORF">OXX778_LOCUS15126</name>
</gene>
<reference evidence="1" key="1">
    <citation type="submission" date="2021-02" db="EMBL/GenBank/DDBJ databases">
        <authorList>
            <person name="Nowell W R."/>
        </authorList>
    </citation>
    <scope>NUCLEOTIDE SEQUENCE</scope>
    <source>
        <strain evidence="1">Ploen Becks lab</strain>
    </source>
</reference>